<dbReference type="OrthoDB" id="5182606at2"/>
<protein>
    <submittedName>
        <fullName evidence="1">Chromosome partitioning ATPase</fullName>
    </submittedName>
</protein>
<reference evidence="1 2" key="1">
    <citation type="submission" date="2016-07" db="EMBL/GenBank/DDBJ databases">
        <title>High microdiversification within the ubiquitous acI lineage of Actinobacteria.</title>
        <authorList>
            <person name="Neuenschwander S.M."/>
            <person name="Salcher M."/>
            <person name="Ghai R."/>
            <person name="Pernthaler J."/>
        </authorList>
    </citation>
    <scope>NUCLEOTIDE SEQUENCE [LARGE SCALE GENOMIC DNA]</scope>
    <source>
        <strain evidence="1">MMS-IA-56</strain>
    </source>
</reference>
<dbReference type="EMBL" id="CP016773">
    <property type="protein sequence ID" value="ASY16237.1"/>
    <property type="molecule type" value="Genomic_DNA"/>
</dbReference>
<gene>
    <name evidence="1" type="ORF">A1sIA56_04930</name>
</gene>
<dbReference type="Proteomes" id="UP000217215">
    <property type="component" value="Chromosome"/>
</dbReference>
<dbReference type="AlphaFoldDB" id="A0A249KHI1"/>
<dbReference type="KEGG" id="psuf:A1sIA56_04930"/>
<accession>A0A249KHI1</accession>
<organism evidence="1 2">
    <name type="scientific">Candidatus Planktophila sulfonica</name>
    <dbReference type="NCBI Taxonomy" id="1884904"/>
    <lineage>
        <taxon>Bacteria</taxon>
        <taxon>Bacillati</taxon>
        <taxon>Actinomycetota</taxon>
        <taxon>Actinomycetes</taxon>
        <taxon>Candidatus Nanopelagicales</taxon>
        <taxon>Candidatus Nanopelagicaceae</taxon>
        <taxon>Candidatus Planktophila</taxon>
    </lineage>
</organism>
<keyword evidence="2" id="KW-1185">Reference proteome</keyword>
<proteinExistence type="predicted"/>
<sequence>MGDFVQQIAVTGIRDAEFEGFVASALYEQGWNVLFRALDFQSLNTYLDTSSTDKPLLLLSTDCEGLTSAGLDLLRKQGAKYMLFRAENDLQDKYPEAVARPATTLELVALLRGSLRNPLIRSSYSAKVRARTIALGAASGALGTSTLTINLGAELSELGRKVLIVDAHAESASFASLLGERGLNTSGEIRAFSAGLHILEITQESVAQDLLLLDRALSEFDFILVDCGVLRDFEKSLTGRRWGSEAIIWSTTHADEIWILTRTNHLGLERLKTLINEFKRNPMKPSPSFINAQSAHVKRGSSRDEQFLQLVTPLRPTRLLRLPWDPRSVNAAEENLSPLIESNERGLLRKVIADIAGELTS</sequence>
<dbReference type="SUPFAM" id="SSF52540">
    <property type="entry name" value="P-loop containing nucleoside triphosphate hydrolases"/>
    <property type="match status" value="1"/>
</dbReference>
<name>A0A249KHI1_9ACTN</name>
<dbReference type="Gene3D" id="3.40.50.300">
    <property type="entry name" value="P-loop containing nucleotide triphosphate hydrolases"/>
    <property type="match status" value="1"/>
</dbReference>
<dbReference type="InterPro" id="IPR027417">
    <property type="entry name" value="P-loop_NTPase"/>
</dbReference>
<dbReference type="RefSeq" id="WP_095673820.1">
    <property type="nucleotide sequence ID" value="NZ_CP016773.1"/>
</dbReference>
<evidence type="ECO:0000313" key="1">
    <source>
        <dbReference type="EMBL" id="ASY16237.1"/>
    </source>
</evidence>
<evidence type="ECO:0000313" key="2">
    <source>
        <dbReference type="Proteomes" id="UP000217215"/>
    </source>
</evidence>